<dbReference type="PANTHER" id="PTHR45856:SF24">
    <property type="entry name" value="FUNGAL LIPASE-LIKE DOMAIN-CONTAINING PROTEIN"/>
    <property type="match status" value="1"/>
</dbReference>
<dbReference type="OrthoDB" id="2408907at2759"/>
<dbReference type="InterPro" id="IPR029058">
    <property type="entry name" value="AB_hydrolase_fold"/>
</dbReference>
<keyword evidence="3" id="KW-1185">Reference proteome</keyword>
<dbReference type="InterPro" id="IPR002921">
    <property type="entry name" value="Fungal_lipase-type"/>
</dbReference>
<reference evidence="2" key="1">
    <citation type="journal article" date="2020" name="Fungal Divers.">
        <title>Resolving the Mortierellaceae phylogeny through synthesis of multi-gene phylogenetics and phylogenomics.</title>
        <authorList>
            <person name="Vandepol N."/>
            <person name="Liber J."/>
            <person name="Desiro A."/>
            <person name="Na H."/>
            <person name="Kennedy M."/>
            <person name="Barry K."/>
            <person name="Grigoriev I.V."/>
            <person name="Miller A.N."/>
            <person name="O'Donnell K."/>
            <person name="Stajich J.E."/>
            <person name="Bonito G."/>
        </authorList>
    </citation>
    <scope>NUCLEOTIDE SEQUENCE</scope>
    <source>
        <strain evidence="2">CK1249</strain>
    </source>
</reference>
<dbReference type="PANTHER" id="PTHR45856">
    <property type="entry name" value="ALPHA/BETA-HYDROLASES SUPERFAMILY PROTEIN"/>
    <property type="match status" value="1"/>
</dbReference>
<name>A0A9P6IXM7_MORAP</name>
<gene>
    <name evidence="2" type="ORF">BGZ70_000548</name>
</gene>
<dbReference type="Gene3D" id="3.40.50.1820">
    <property type="entry name" value="alpha/beta hydrolase"/>
    <property type="match status" value="2"/>
</dbReference>
<comment type="caution">
    <text evidence="2">The sequence shown here is derived from an EMBL/GenBank/DDBJ whole genome shotgun (WGS) entry which is preliminary data.</text>
</comment>
<dbReference type="EMBL" id="JAAAHY010001106">
    <property type="protein sequence ID" value="KAF9952646.1"/>
    <property type="molecule type" value="Genomic_DNA"/>
</dbReference>
<dbReference type="Pfam" id="PF01764">
    <property type="entry name" value="Lipase_3"/>
    <property type="match status" value="1"/>
</dbReference>
<evidence type="ECO:0000259" key="1">
    <source>
        <dbReference type="Pfam" id="PF01764"/>
    </source>
</evidence>
<protein>
    <recommendedName>
        <fullName evidence="1">Fungal lipase-type domain-containing protein</fullName>
    </recommendedName>
</protein>
<accession>A0A9P6IXM7</accession>
<dbReference type="GO" id="GO:0006629">
    <property type="term" value="P:lipid metabolic process"/>
    <property type="evidence" value="ECO:0007669"/>
    <property type="project" value="InterPro"/>
</dbReference>
<organism evidence="2 3">
    <name type="scientific">Mortierella alpina</name>
    <name type="common">Oleaginous fungus</name>
    <name type="synonym">Mortierella renispora</name>
    <dbReference type="NCBI Taxonomy" id="64518"/>
    <lineage>
        <taxon>Eukaryota</taxon>
        <taxon>Fungi</taxon>
        <taxon>Fungi incertae sedis</taxon>
        <taxon>Mucoromycota</taxon>
        <taxon>Mortierellomycotina</taxon>
        <taxon>Mortierellomycetes</taxon>
        <taxon>Mortierellales</taxon>
        <taxon>Mortierellaceae</taxon>
        <taxon>Mortierella</taxon>
    </lineage>
</organism>
<dbReference type="Proteomes" id="UP000738359">
    <property type="component" value="Unassembled WGS sequence"/>
</dbReference>
<dbReference type="InterPro" id="IPR051218">
    <property type="entry name" value="Sec_MonoDiacylglyc_Lipase"/>
</dbReference>
<dbReference type="AlphaFoldDB" id="A0A9P6IXM7"/>
<evidence type="ECO:0000313" key="3">
    <source>
        <dbReference type="Proteomes" id="UP000738359"/>
    </source>
</evidence>
<feature type="domain" description="Fungal lipase-type" evidence="1">
    <location>
        <begin position="250"/>
        <end position="349"/>
    </location>
</feature>
<dbReference type="SUPFAM" id="SSF53474">
    <property type="entry name" value="alpha/beta-Hydrolases"/>
    <property type="match status" value="1"/>
</dbReference>
<proteinExistence type="predicted"/>
<evidence type="ECO:0000313" key="2">
    <source>
        <dbReference type="EMBL" id="KAF9952646.1"/>
    </source>
</evidence>
<sequence>MKQENTCSELNENVLPSEPHLPKLPSLLNVSRHSAAHANTNSEFNEYALSSELHLPDTPMFFRRHIMLLVEYLLYPHSIPGDNIFDRAYSIGVIPAWMQAMTLLVPLAKVHSIFENLLGWRRPGLMPLTANNAKDTRVEEPLRRFCSEKPIDKERFDYLLATMLLAMSAGTYDRRQLPPKRLQSPEETDLLKQFDYYYLGEPKGHPGASAELFAKNSAAILVFGSTATAYDECLAGATFFRDNHSGSYRKFLAGQVHKGFHDSLFGVINPAAPAGSHDINTITRSKHGVFIRGPLTPMKCILENILRKAFQWRVKSNQPQPIHLWVTGHSLGGALASLAMAYLQSTVEESDTILDGWNVSGQNTPGVGSTVLEVMNAQFCKGYSFYDACRNCLTCKRMKRRSCNDCYDCKNLRLKTIRDLHEGCEPCKQLIDDRTKEFNRGGCSDCKSDKTVKKDYGGGLQRCKACDYCDECGSCDYCRARSHCPYSKNHMELVVLRDCYTFGSPKVGDAAFAKAFVDDQLNLRRNSPYKPTYWRIVNQGDIGESSLDDTHCISLHSVFDMLILISDPGCRSSLLDYQHVGHLVEIYPYERIPAVSTSNFEKAITQSEEESESLSKLVLNAASAREIAAVKAAKDDPDNITIIKPNDFIFMKLRSLLRMTQQGLLDSIASGLRSIPVAFRHGADSYSSSLSQARRFFANT</sequence>